<accession>A0A395ML71</accession>
<sequence length="376" mass="41825">MTATAAIQEELLLHSKSTPRVRIRARGVSNRTPPEETKDCIEVAGNCTPMASRKRAPVHWSPNPDQTADTITVNPQSLAAPQTLAAPQPLTVQQLHAASQRDADSPIYDLMALPQPAHFPVGAQPSSRPPYDLSPNALASNQNRSGRRQNSKQNKQNASKAPKVARVSKKSTAQLKPARNHARNGTNNKNSTEHRLFTTKNASQPIPPFDPQSITQRPPSISPLQMSDPDMYLNYQINMSRYLAYNGVSGPYPVGDFLCDLHLPNTQFIKLAVREVDPQGEAYWRHLITGARLEPEDGSKIAGKPVALSNGSFQWLEDERGRIVNPKWSFIQPRKSEKAEAHKTPQILRIRDRGQQQQVDEVHPGLRRGCNPRWSL</sequence>
<organism evidence="2 3">
    <name type="scientific">Fusarium flagelliforme</name>
    <dbReference type="NCBI Taxonomy" id="2675880"/>
    <lineage>
        <taxon>Eukaryota</taxon>
        <taxon>Fungi</taxon>
        <taxon>Dikarya</taxon>
        <taxon>Ascomycota</taxon>
        <taxon>Pezizomycotina</taxon>
        <taxon>Sordariomycetes</taxon>
        <taxon>Hypocreomycetidae</taxon>
        <taxon>Hypocreales</taxon>
        <taxon>Nectriaceae</taxon>
        <taxon>Fusarium</taxon>
        <taxon>Fusarium incarnatum-equiseti species complex</taxon>
    </lineage>
</organism>
<dbReference type="EMBL" id="PXXK01000199">
    <property type="protein sequence ID" value="RFN48676.1"/>
    <property type="molecule type" value="Genomic_DNA"/>
</dbReference>
<reference evidence="2 3" key="1">
    <citation type="journal article" date="2018" name="PLoS Pathog.">
        <title>Evolution of structural diversity of trichothecenes, a family of toxins produced by plant pathogenic and entomopathogenic fungi.</title>
        <authorList>
            <person name="Proctor R.H."/>
            <person name="McCormick S.P."/>
            <person name="Kim H.S."/>
            <person name="Cardoza R.E."/>
            <person name="Stanley A.M."/>
            <person name="Lindo L."/>
            <person name="Kelly A."/>
            <person name="Brown D.W."/>
            <person name="Lee T."/>
            <person name="Vaughan M.M."/>
            <person name="Alexander N.J."/>
            <person name="Busman M."/>
            <person name="Gutierrez S."/>
        </authorList>
    </citation>
    <scope>NUCLEOTIDE SEQUENCE [LARGE SCALE GENOMIC DNA]</scope>
    <source>
        <strain evidence="2 3">NRRL 13405</strain>
    </source>
</reference>
<feature type="region of interest" description="Disordered" evidence="1">
    <location>
        <begin position="201"/>
        <end position="220"/>
    </location>
</feature>
<dbReference type="Proteomes" id="UP000265631">
    <property type="component" value="Unassembled WGS sequence"/>
</dbReference>
<dbReference type="AlphaFoldDB" id="A0A395ML71"/>
<feature type="region of interest" description="Disordered" evidence="1">
    <location>
        <begin position="118"/>
        <end position="193"/>
    </location>
</feature>
<name>A0A395ML71_9HYPO</name>
<evidence type="ECO:0000256" key="1">
    <source>
        <dbReference type="SAM" id="MobiDB-lite"/>
    </source>
</evidence>
<comment type="caution">
    <text evidence="2">The sequence shown here is derived from an EMBL/GenBank/DDBJ whole genome shotgun (WGS) entry which is preliminary data.</text>
</comment>
<evidence type="ECO:0000313" key="2">
    <source>
        <dbReference type="EMBL" id="RFN48676.1"/>
    </source>
</evidence>
<proteinExistence type="predicted"/>
<protein>
    <submittedName>
        <fullName evidence="2">Uncharacterized protein</fullName>
    </submittedName>
</protein>
<evidence type="ECO:0000313" key="3">
    <source>
        <dbReference type="Proteomes" id="UP000265631"/>
    </source>
</evidence>
<dbReference type="STRING" id="2594813.A0A395ML71"/>
<gene>
    <name evidence="2" type="ORF">FIE12Z_7075</name>
</gene>
<keyword evidence="3" id="KW-1185">Reference proteome</keyword>